<dbReference type="KEGG" id="vg:6369775"/>
<reference evidence="1 2" key="1">
    <citation type="journal article" date="2010" name="Virology">
        <title>A jumbo phage infecting the phytopathogen Ralstonia solanacearum defines a new lineage of the Myoviridae family.</title>
        <authorList>
            <person name="Yamada T."/>
            <person name="Satoh S."/>
            <person name="Ishikawa H."/>
            <person name="Fujiwara A."/>
            <person name="Kawasaki T."/>
            <person name="Fujie M."/>
            <person name="Ogata H."/>
        </authorList>
    </citation>
    <scope>NUCLEOTIDE SEQUENCE [LARGE SCALE GENOMIC DNA]</scope>
</reference>
<dbReference type="Proteomes" id="UP000001034">
    <property type="component" value="Segment"/>
</dbReference>
<name>B2ZYC5_9CAUD</name>
<accession>B2ZYC5</accession>
<dbReference type="RefSeq" id="YP_001950175.1">
    <property type="nucleotide sequence ID" value="NC_010811.2"/>
</dbReference>
<dbReference type="EMBL" id="AB366653">
    <property type="protein sequence ID" value="BAG41745.1"/>
    <property type="molecule type" value="Genomic_DNA"/>
</dbReference>
<organism evidence="1 2">
    <name type="scientific">Ralstonia phage phiRSL1</name>
    <dbReference type="NCBI Taxonomy" id="1980924"/>
    <lineage>
        <taxon>Viruses</taxon>
        <taxon>Duplodnaviria</taxon>
        <taxon>Heunggongvirae</taxon>
        <taxon>Uroviricota</taxon>
        <taxon>Caudoviricetes</taxon>
        <taxon>Mieseafarmvirus</taxon>
        <taxon>Mieseafarmvirus RSL1</taxon>
    </lineage>
</organism>
<dbReference type="GeneID" id="6369775"/>
<evidence type="ECO:0000313" key="2">
    <source>
        <dbReference type="Proteomes" id="UP000001034"/>
    </source>
</evidence>
<evidence type="ECO:0000313" key="1">
    <source>
        <dbReference type="EMBL" id="BAG41745.1"/>
    </source>
</evidence>
<sequence>MGINRISMTDLEASGERGSVWVLNTAQESQYELKGEIIINVPNAQGKGEPLRVPESWLPFDATSRFPKTRLLDSTDFRSAVVNGLIAVIDEKSATSILNEPGAREERQRLQQFDKHVREASGAKPINEKLVSITNPNRDNQSNTTPVELVGGREETVAALAKAGAKATNGMKPQFMAFFEKTKMQADTEALNSIRNRGKMSRKELRYLRDNLPDHHVKTKKAVKGRLSALRAAGATTE</sequence>
<proteinExistence type="predicted"/>
<protein>
    <submittedName>
        <fullName evidence="1">Uncharacterized protein</fullName>
    </submittedName>
</protein>
<keyword evidence="2" id="KW-1185">Reference proteome</keyword>